<keyword evidence="1" id="KW-1133">Transmembrane helix</keyword>
<proteinExistence type="predicted"/>
<evidence type="ECO:0008006" key="4">
    <source>
        <dbReference type="Google" id="ProtNLM"/>
    </source>
</evidence>
<feature type="transmembrane region" description="Helical" evidence="1">
    <location>
        <begin position="12"/>
        <end position="28"/>
    </location>
</feature>
<name>A0A1G1YUQ4_9BACT</name>
<reference evidence="2 3" key="1">
    <citation type="journal article" date="2016" name="Nat. Commun.">
        <title>Thousands of microbial genomes shed light on interconnected biogeochemical processes in an aquifer system.</title>
        <authorList>
            <person name="Anantharaman K."/>
            <person name="Brown C.T."/>
            <person name="Hug L.A."/>
            <person name="Sharon I."/>
            <person name="Castelle C.J."/>
            <person name="Probst A.J."/>
            <person name="Thomas B.C."/>
            <person name="Singh A."/>
            <person name="Wilkins M.J."/>
            <person name="Karaoz U."/>
            <person name="Brodie E.L."/>
            <person name="Williams K.H."/>
            <person name="Hubbard S.S."/>
            <person name="Banfield J.F."/>
        </authorList>
    </citation>
    <scope>NUCLEOTIDE SEQUENCE [LARGE SCALE GENOMIC DNA]</scope>
</reference>
<dbReference type="Proteomes" id="UP000178179">
    <property type="component" value="Unassembled WGS sequence"/>
</dbReference>
<evidence type="ECO:0000313" key="2">
    <source>
        <dbReference type="EMBL" id="OGY56128.1"/>
    </source>
</evidence>
<dbReference type="AlphaFoldDB" id="A0A1G1YUQ4"/>
<feature type="transmembrane region" description="Helical" evidence="1">
    <location>
        <begin position="37"/>
        <end position="60"/>
    </location>
</feature>
<evidence type="ECO:0000313" key="3">
    <source>
        <dbReference type="Proteomes" id="UP000178179"/>
    </source>
</evidence>
<sequence>MRGLGPEFFDIFGVLTFIYIIFFSHTLLKGKRLPKGFVILLLVIGLIGFFVDLFFASSFLTGL</sequence>
<evidence type="ECO:0000256" key="1">
    <source>
        <dbReference type="SAM" id="Phobius"/>
    </source>
</evidence>
<gene>
    <name evidence="2" type="ORF">A2119_02890</name>
</gene>
<accession>A0A1G1YUQ4</accession>
<keyword evidence="1" id="KW-0472">Membrane</keyword>
<comment type="caution">
    <text evidence="2">The sequence shown here is derived from an EMBL/GenBank/DDBJ whole genome shotgun (WGS) entry which is preliminary data.</text>
</comment>
<organism evidence="2 3">
    <name type="scientific">Candidatus Colwellbacteria bacterium GWA2_46_10</name>
    <dbReference type="NCBI Taxonomy" id="1797684"/>
    <lineage>
        <taxon>Bacteria</taxon>
        <taxon>Candidatus Colwelliibacteriota</taxon>
    </lineage>
</organism>
<protein>
    <recommendedName>
        <fullName evidence="4">DUF2759 domain-containing protein</fullName>
    </recommendedName>
</protein>
<keyword evidence="1" id="KW-0812">Transmembrane</keyword>
<dbReference type="EMBL" id="MHIS01000021">
    <property type="protein sequence ID" value="OGY56128.1"/>
    <property type="molecule type" value="Genomic_DNA"/>
</dbReference>